<keyword evidence="6" id="KW-0744">Spermatogenesis</keyword>
<feature type="region of interest" description="Disordered" evidence="7">
    <location>
        <begin position="1"/>
        <end position="99"/>
    </location>
</feature>
<feature type="region of interest" description="Disordered" evidence="7">
    <location>
        <begin position="198"/>
        <end position="249"/>
    </location>
</feature>
<keyword evidence="5" id="KW-0221">Differentiation</keyword>
<dbReference type="Proteomes" id="UP001374579">
    <property type="component" value="Unassembled WGS sequence"/>
</dbReference>
<evidence type="ECO:0000256" key="1">
    <source>
        <dbReference type="ARBA" id="ARBA00002540"/>
    </source>
</evidence>
<keyword evidence="9" id="KW-1185">Reference proteome</keyword>
<proteinExistence type="predicted"/>
<evidence type="ECO:0000256" key="3">
    <source>
        <dbReference type="ARBA" id="ARBA00022473"/>
    </source>
</evidence>
<gene>
    <name evidence="8" type="ORF">V1264_019326</name>
</gene>
<dbReference type="AlphaFoldDB" id="A0AAN9GDT3"/>
<dbReference type="GO" id="GO:0030154">
    <property type="term" value="P:cell differentiation"/>
    <property type="evidence" value="ECO:0007669"/>
    <property type="project" value="UniProtKB-KW"/>
</dbReference>
<feature type="compositionally biased region" description="Acidic residues" evidence="7">
    <location>
        <begin position="38"/>
        <end position="47"/>
    </location>
</feature>
<protein>
    <recommendedName>
        <fullName evidence="2">Male-enhanced antigen 1</fullName>
    </recommendedName>
</protein>
<dbReference type="GO" id="GO:0007283">
    <property type="term" value="P:spermatogenesis"/>
    <property type="evidence" value="ECO:0007669"/>
    <property type="project" value="UniProtKB-KW"/>
</dbReference>
<evidence type="ECO:0000256" key="2">
    <source>
        <dbReference type="ARBA" id="ARBA00022245"/>
    </source>
</evidence>
<organism evidence="8 9">
    <name type="scientific">Littorina saxatilis</name>
    <dbReference type="NCBI Taxonomy" id="31220"/>
    <lineage>
        <taxon>Eukaryota</taxon>
        <taxon>Metazoa</taxon>
        <taxon>Spiralia</taxon>
        <taxon>Lophotrochozoa</taxon>
        <taxon>Mollusca</taxon>
        <taxon>Gastropoda</taxon>
        <taxon>Caenogastropoda</taxon>
        <taxon>Littorinimorpha</taxon>
        <taxon>Littorinoidea</taxon>
        <taxon>Littorinidae</taxon>
        <taxon>Littorina</taxon>
    </lineage>
</organism>
<evidence type="ECO:0000313" key="9">
    <source>
        <dbReference type="Proteomes" id="UP001374579"/>
    </source>
</evidence>
<evidence type="ECO:0000256" key="7">
    <source>
        <dbReference type="SAM" id="MobiDB-lite"/>
    </source>
</evidence>
<reference evidence="8 9" key="1">
    <citation type="submission" date="2024-02" db="EMBL/GenBank/DDBJ databases">
        <title>Chromosome-scale genome assembly of the rough periwinkle Littorina saxatilis.</title>
        <authorList>
            <person name="De Jode A."/>
            <person name="Faria R."/>
            <person name="Formenti G."/>
            <person name="Sims Y."/>
            <person name="Smith T.P."/>
            <person name="Tracey A."/>
            <person name="Wood J.M.D."/>
            <person name="Zagrodzka Z.B."/>
            <person name="Johannesson K."/>
            <person name="Butlin R.K."/>
            <person name="Leder E.H."/>
        </authorList>
    </citation>
    <scope>NUCLEOTIDE SEQUENCE [LARGE SCALE GENOMIC DNA]</scope>
    <source>
        <strain evidence="8">Snail1</strain>
        <tissue evidence="8">Muscle</tissue>
    </source>
</reference>
<accession>A0AAN9GDT3</accession>
<evidence type="ECO:0000256" key="6">
    <source>
        <dbReference type="ARBA" id="ARBA00022871"/>
    </source>
</evidence>
<dbReference type="EMBL" id="JBAMIC010000008">
    <property type="protein sequence ID" value="KAK7104642.1"/>
    <property type="molecule type" value="Genomic_DNA"/>
</dbReference>
<evidence type="ECO:0000313" key="8">
    <source>
        <dbReference type="EMBL" id="KAK7104642.1"/>
    </source>
</evidence>
<feature type="compositionally biased region" description="Polar residues" evidence="7">
    <location>
        <begin position="204"/>
        <end position="231"/>
    </location>
</feature>
<keyword evidence="3" id="KW-0217">Developmental protein</keyword>
<evidence type="ECO:0000256" key="4">
    <source>
        <dbReference type="ARBA" id="ARBA00022553"/>
    </source>
</evidence>
<comment type="function">
    <text evidence="1">May play an important role in spermatogenesis and/or testis development.</text>
</comment>
<dbReference type="Pfam" id="PF06910">
    <property type="entry name" value="MEA1"/>
    <property type="match status" value="1"/>
</dbReference>
<keyword evidence="4" id="KW-0597">Phosphoprotein</keyword>
<name>A0AAN9GDT3_9CAEN</name>
<dbReference type="PANTHER" id="PTHR17005">
    <property type="entry name" value="MALE-ENHANCED ANTIGEN-1"/>
    <property type="match status" value="1"/>
</dbReference>
<dbReference type="InterPro" id="IPR009685">
    <property type="entry name" value="MEA1"/>
</dbReference>
<comment type="caution">
    <text evidence="8">The sequence shown here is derived from an EMBL/GenBank/DDBJ whole genome shotgun (WGS) entry which is preliminary data.</text>
</comment>
<feature type="compositionally biased region" description="Basic and acidic residues" evidence="7">
    <location>
        <begin position="1"/>
        <end position="22"/>
    </location>
</feature>
<evidence type="ECO:0000256" key="5">
    <source>
        <dbReference type="ARBA" id="ARBA00022782"/>
    </source>
</evidence>
<sequence>MAPIPDENRDNPADTDPNHAEELETPNHIIPPAHDSSSDDDDFDSDTEGPAGDGYVLLPQGPEEDEEGGSGDVHHPQAWPPPSALDGLPSEPMTEMRGAGVDLTEAIAQGNVHPAFVANFEDNKVPVHLQVPEIPKTMKEDVLWNQSPTTTGSQRLQLDSDHLSKVKSAMAGFQLPAANIPDWVKQVPEDQWKQRIVGKLTSPAGETNKLTSGSKTRSKQSAAVTDTSSGEASHKKINCSEEWPGTGGT</sequence>